<proteinExistence type="predicted"/>
<sequence length="46" mass="5124">MEKIQELVSQGKALLEDGKFDDALGFFEQALLLNQDDPDPRGNGLF</sequence>
<dbReference type="AlphaFoldDB" id="A0A087RXI9"/>
<evidence type="ECO:0000256" key="1">
    <source>
        <dbReference type="PROSITE-ProRule" id="PRU00339"/>
    </source>
</evidence>
<keyword evidence="3" id="KW-1185">Reference proteome</keyword>
<dbReference type="Gene3D" id="1.25.40.10">
    <property type="entry name" value="Tetratricopeptide repeat domain"/>
    <property type="match status" value="1"/>
</dbReference>
<protein>
    <submittedName>
        <fullName evidence="2">TPR repeat domain containing protein</fullName>
    </submittedName>
</protein>
<organism evidence="2 3">
    <name type="scientific">Marine Group I thaumarchaeote SCGC RSA3</name>
    <dbReference type="NCBI Taxonomy" id="1503183"/>
    <lineage>
        <taxon>Archaea</taxon>
        <taxon>Nitrososphaerota</taxon>
        <taxon>Marine Group I</taxon>
    </lineage>
</organism>
<dbReference type="PROSITE" id="PS50005">
    <property type="entry name" value="TPR"/>
    <property type="match status" value="1"/>
</dbReference>
<keyword evidence="1" id="KW-0802">TPR repeat</keyword>
<feature type="repeat" description="TPR" evidence="1">
    <location>
        <begin position="4"/>
        <end position="37"/>
    </location>
</feature>
<dbReference type="EMBL" id="JOTD01000045">
    <property type="protein sequence ID" value="KFM18193.1"/>
    <property type="molecule type" value="Genomic_DNA"/>
</dbReference>
<reference evidence="2 3" key="1">
    <citation type="submission" date="2014-06" db="EMBL/GenBank/DDBJ databases">
        <authorList>
            <person name="Ngugi D.K."/>
            <person name="Blom J."/>
            <person name="Alam I."/>
            <person name="Rashid M."/>
            <person name="Baalawi W."/>
            <person name="Zhang G."/>
            <person name="Hikmawan T."/>
            <person name="Guan Y."/>
            <person name="Antunes A."/>
            <person name="Siam R."/>
            <person name="El-Dorry H."/>
            <person name="Bajic V."/>
            <person name="Stingl U."/>
        </authorList>
    </citation>
    <scope>NUCLEOTIDE SEQUENCE [LARGE SCALE GENOMIC DNA]</scope>
    <source>
        <strain evidence="2">SCGC RSA3</strain>
    </source>
</reference>
<evidence type="ECO:0000313" key="2">
    <source>
        <dbReference type="EMBL" id="KFM18193.1"/>
    </source>
</evidence>
<dbReference type="PATRIC" id="fig|1503183.3.peg.1124"/>
<gene>
    <name evidence="2" type="ORF">SCCGRSA3_01263</name>
</gene>
<dbReference type="InterPro" id="IPR011990">
    <property type="entry name" value="TPR-like_helical_dom_sf"/>
</dbReference>
<dbReference type="SUPFAM" id="SSF48452">
    <property type="entry name" value="TPR-like"/>
    <property type="match status" value="1"/>
</dbReference>
<dbReference type="InterPro" id="IPR019734">
    <property type="entry name" value="TPR_rpt"/>
</dbReference>
<evidence type="ECO:0000313" key="3">
    <source>
        <dbReference type="Proteomes" id="UP000029383"/>
    </source>
</evidence>
<dbReference type="Proteomes" id="UP000029383">
    <property type="component" value="Unassembled WGS sequence"/>
</dbReference>
<name>A0A087RXI9_9ARCH</name>
<accession>A0A087RXI9</accession>
<comment type="caution">
    <text evidence="2">The sequence shown here is derived from an EMBL/GenBank/DDBJ whole genome shotgun (WGS) entry which is preliminary data.</text>
</comment>